<protein>
    <submittedName>
        <fullName evidence="7">UPF0182 protein</fullName>
    </submittedName>
</protein>
<feature type="compositionally biased region" description="Low complexity" evidence="5">
    <location>
        <begin position="885"/>
        <end position="898"/>
    </location>
</feature>
<dbReference type="AlphaFoldDB" id="A0A8D4VRZ3"/>
<dbReference type="GO" id="GO:0005576">
    <property type="term" value="C:extracellular region"/>
    <property type="evidence" value="ECO:0007669"/>
    <property type="project" value="TreeGrafter"/>
</dbReference>
<keyword evidence="2 6" id="KW-0812">Transmembrane</keyword>
<organism evidence="7 8">
    <name type="scientific">Methylogaea oryzae</name>
    <dbReference type="NCBI Taxonomy" id="1295382"/>
    <lineage>
        <taxon>Bacteria</taxon>
        <taxon>Pseudomonadati</taxon>
        <taxon>Pseudomonadota</taxon>
        <taxon>Gammaproteobacteria</taxon>
        <taxon>Methylococcales</taxon>
        <taxon>Methylococcaceae</taxon>
        <taxon>Methylogaea</taxon>
    </lineage>
</organism>
<feature type="region of interest" description="Disordered" evidence="5">
    <location>
        <begin position="876"/>
        <end position="906"/>
    </location>
</feature>
<name>A0A8D4VRZ3_9GAMM</name>
<keyword evidence="4 6" id="KW-0472">Membrane</keyword>
<accession>A0A8D4VRZ3</accession>
<feature type="transmembrane region" description="Helical" evidence="6">
    <location>
        <begin position="211"/>
        <end position="233"/>
    </location>
</feature>
<dbReference type="Pfam" id="PF03699">
    <property type="entry name" value="UPF0182"/>
    <property type="match status" value="1"/>
</dbReference>
<feature type="transmembrane region" description="Helical" evidence="6">
    <location>
        <begin position="253"/>
        <end position="275"/>
    </location>
</feature>
<evidence type="ECO:0000256" key="1">
    <source>
        <dbReference type="ARBA" id="ARBA00022475"/>
    </source>
</evidence>
<evidence type="ECO:0000313" key="7">
    <source>
        <dbReference type="EMBL" id="BBL72771.1"/>
    </source>
</evidence>
<feature type="transmembrane region" description="Helical" evidence="6">
    <location>
        <begin position="173"/>
        <end position="191"/>
    </location>
</feature>
<reference evidence="7" key="1">
    <citation type="submission" date="2019-06" db="EMBL/GenBank/DDBJ databases">
        <title>Complete genome sequence of Methylogaea oryzae strain JCM16910.</title>
        <authorList>
            <person name="Asakawa S."/>
        </authorList>
    </citation>
    <scope>NUCLEOTIDE SEQUENCE</scope>
    <source>
        <strain evidence="7">E10</strain>
    </source>
</reference>
<dbReference type="Proteomes" id="UP000824988">
    <property type="component" value="Chromosome"/>
</dbReference>
<feature type="transmembrane region" description="Helical" evidence="6">
    <location>
        <begin position="7"/>
        <end position="33"/>
    </location>
</feature>
<proteinExistence type="predicted"/>
<keyword evidence="1" id="KW-1003">Cell membrane</keyword>
<evidence type="ECO:0000256" key="4">
    <source>
        <dbReference type="ARBA" id="ARBA00023136"/>
    </source>
</evidence>
<dbReference type="KEGG" id="moz:MoryE10_33770"/>
<dbReference type="EMBL" id="AP019782">
    <property type="protein sequence ID" value="BBL72771.1"/>
    <property type="molecule type" value="Genomic_DNA"/>
</dbReference>
<evidence type="ECO:0000256" key="6">
    <source>
        <dbReference type="SAM" id="Phobius"/>
    </source>
</evidence>
<dbReference type="PANTHER" id="PTHR39344">
    <property type="entry name" value="UPF0182 PROTEIN SLL1060"/>
    <property type="match status" value="1"/>
</dbReference>
<gene>
    <name evidence="7" type="ORF">MoryE10_33770</name>
</gene>
<sequence length="906" mass="103447">MPNWKNLLIFLCVALAVLAATGLIAGILLTHFLVDWWWFKALNFEPYFWLRFLYRYILSGGVTLFFFLIFFLNFWAASRYLGVDETEFALLAQSPEGKGYLRLMHRFQSGSMQVYLPLSLVLAAIIAMPFYQHWEDALLFFFGPAAGVDDPLFGHDVGFHLFSYPIFKLIQNALLWTFILLSGAMAVLYWVEHYTIPTQRKEWPPEARAHLTGLVVVTLLIQCWGFILERYGLLFTNKHEPVFYGPGFVEMNYQLPLIWLSVLTFLGASLSVVYFFNRGRGLKTAGLLGIGFLVVLGMRQLDLIPVLLDKYLVKPNPVKTEGRYMQANIDATLDAFGLRNVKYVDFDLASDLEAEIDRIGPALQQHLSNIPVWDEELLEDVFQQFQGIRPYYNFSPVDVGRYPINNRLQQVDLAAREVNMDKLPDAAKNWENRHLRYTHGFGAVVIPAAQRGEEPMQWYLRDLEQQSPVGMTIKRPDVYYGQENLDYAIAPNKLNAVDISASEPELKSDYRAKGGVPLSSLFRKLIYAVYYRDEKLFFSFNIDENSKILYRRNIVDRIKTLAPFLELDSDPYLAVTPNRMYWIQDAYTLSPHYPAAKAVRFPFKVGASATDIKEFNYIRNSVKVVVDAYNGTTKFYISDPTDPVIQAYRKAYPGLFKDVSEMLPLLREQLRYPRDLFALQMQLYARYHQTNPDQFYQQSETWAFAQNIGVHPPQPMRPYYLTIDAPDCPELQKFVLISPMTPVGRDNLSVLAVAGPMENETCSGLDYAGKLVIYKFPQKQIDGPAQISALIDQDPVIREQFTLWDQRGARINRGRTIVLPIGHAVVYVQPVYITASSTTKIPQLARVIVSMGTEVVMDRSLDAALKKLMAQLKAHDGRPQPAALPVPIEAEPAQAPAESKSELRSY</sequence>
<feature type="transmembrane region" description="Helical" evidence="6">
    <location>
        <begin position="287"/>
        <end position="308"/>
    </location>
</feature>
<feature type="transmembrane region" description="Helical" evidence="6">
    <location>
        <begin position="114"/>
        <end position="134"/>
    </location>
</feature>
<dbReference type="GO" id="GO:0016020">
    <property type="term" value="C:membrane"/>
    <property type="evidence" value="ECO:0007669"/>
    <property type="project" value="InterPro"/>
</dbReference>
<keyword evidence="8" id="KW-1185">Reference proteome</keyword>
<feature type="transmembrane region" description="Helical" evidence="6">
    <location>
        <begin position="53"/>
        <end position="75"/>
    </location>
</feature>
<evidence type="ECO:0000256" key="3">
    <source>
        <dbReference type="ARBA" id="ARBA00022989"/>
    </source>
</evidence>
<keyword evidence="3 6" id="KW-1133">Transmembrane helix</keyword>
<dbReference type="PANTHER" id="PTHR39344:SF1">
    <property type="entry name" value="UPF0182 PROTEIN SLL1060"/>
    <property type="match status" value="1"/>
</dbReference>
<evidence type="ECO:0000256" key="2">
    <source>
        <dbReference type="ARBA" id="ARBA00022692"/>
    </source>
</evidence>
<dbReference type="RefSeq" id="WP_221047751.1">
    <property type="nucleotide sequence ID" value="NZ_AP019782.1"/>
</dbReference>
<evidence type="ECO:0000313" key="8">
    <source>
        <dbReference type="Proteomes" id="UP000824988"/>
    </source>
</evidence>
<dbReference type="InterPro" id="IPR005372">
    <property type="entry name" value="UPF0182"/>
</dbReference>
<evidence type="ECO:0000256" key="5">
    <source>
        <dbReference type="SAM" id="MobiDB-lite"/>
    </source>
</evidence>